<evidence type="ECO:0000259" key="3">
    <source>
        <dbReference type="PROSITE" id="PS50158"/>
    </source>
</evidence>
<dbReference type="InterPro" id="IPR036875">
    <property type="entry name" value="Znf_CCHC_sf"/>
</dbReference>
<protein>
    <submittedName>
        <fullName evidence="4">Zf-CCHC domain-containing protein</fullName>
    </submittedName>
</protein>
<dbReference type="EMBL" id="BQNB010012599">
    <property type="protein sequence ID" value="GJT05583.1"/>
    <property type="molecule type" value="Genomic_DNA"/>
</dbReference>
<dbReference type="PROSITE" id="PS50158">
    <property type="entry name" value="ZF_CCHC"/>
    <property type="match status" value="1"/>
</dbReference>
<dbReference type="Proteomes" id="UP001151760">
    <property type="component" value="Unassembled WGS sequence"/>
</dbReference>
<proteinExistence type="predicted"/>
<accession>A0ABQ5AWG0</accession>
<reference evidence="4" key="1">
    <citation type="journal article" date="2022" name="Int. J. Mol. Sci.">
        <title>Draft Genome of Tanacetum Coccineum: Genomic Comparison of Closely Related Tanacetum-Family Plants.</title>
        <authorList>
            <person name="Yamashiro T."/>
            <person name="Shiraishi A."/>
            <person name="Nakayama K."/>
            <person name="Satake H."/>
        </authorList>
    </citation>
    <scope>NUCLEOTIDE SEQUENCE</scope>
</reference>
<evidence type="ECO:0000256" key="2">
    <source>
        <dbReference type="SAM" id="MobiDB-lite"/>
    </source>
</evidence>
<gene>
    <name evidence="4" type="ORF">Tco_0840045</name>
</gene>
<evidence type="ECO:0000256" key="1">
    <source>
        <dbReference type="PROSITE-ProRule" id="PRU00047"/>
    </source>
</evidence>
<keyword evidence="1" id="KW-0479">Metal-binding</keyword>
<dbReference type="SMART" id="SM00343">
    <property type="entry name" value="ZnF_C2HC"/>
    <property type="match status" value="1"/>
</dbReference>
<dbReference type="InterPro" id="IPR001878">
    <property type="entry name" value="Znf_CCHC"/>
</dbReference>
<organism evidence="4 5">
    <name type="scientific">Tanacetum coccineum</name>
    <dbReference type="NCBI Taxonomy" id="301880"/>
    <lineage>
        <taxon>Eukaryota</taxon>
        <taxon>Viridiplantae</taxon>
        <taxon>Streptophyta</taxon>
        <taxon>Embryophyta</taxon>
        <taxon>Tracheophyta</taxon>
        <taxon>Spermatophyta</taxon>
        <taxon>Magnoliopsida</taxon>
        <taxon>eudicotyledons</taxon>
        <taxon>Gunneridae</taxon>
        <taxon>Pentapetalae</taxon>
        <taxon>asterids</taxon>
        <taxon>campanulids</taxon>
        <taxon>Asterales</taxon>
        <taxon>Asteraceae</taxon>
        <taxon>Asteroideae</taxon>
        <taxon>Anthemideae</taxon>
        <taxon>Anthemidinae</taxon>
        <taxon>Tanacetum</taxon>
    </lineage>
</organism>
<dbReference type="SUPFAM" id="SSF57756">
    <property type="entry name" value="Retrovirus zinc finger-like domains"/>
    <property type="match status" value="1"/>
</dbReference>
<dbReference type="Gene3D" id="4.10.60.10">
    <property type="entry name" value="Zinc finger, CCHC-type"/>
    <property type="match status" value="1"/>
</dbReference>
<dbReference type="Pfam" id="PF00098">
    <property type="entry name" value="zf-CCHC"/>
    <property type="match status" value="1"/>
</dbReference>
<evidence type="ECO:0000313" key="5">
    <source>
        <dbReference type="Proteomes" id="UP001151760"/>
    </source>
</evidence>
<reference evidence="4" key="2">
    <citation type="submission" date="2022-01" db="EMBL/GenBank/DDBJ databases">
        <authorList>
            <person name="Yamashiro T."/>
            <person name="Shiraishi A."/>
            <person name="Satake H."/>
            <person name="Nakayama K."/>
        </authorList>
    </citation>
    <scope>NUCLEOTIDE SEQUENCE</scope>
</reference>
<comment type="caution">
    <text evidence="4">The sequence shown here is derived from an EMBL/GenBank/DDBJ whole genome shotgun (WGS) entry which is preliminary data.</text>
</comment>
<name>A0ABQ5AWG0_9ASTR</name>
<keyword evidence="5" id="KW-1185">Reference proteome</keyword>
<feature type="non-terminal residue" evidence="4">
    <location>
        <position position="617"/>
    </location>
</feature>
<evidence type="ECO:0000313" key="4">
    <source>
        <dbReference type="EMBL" id="GJT05583.1"/>
    </source>
</evidence>
<feature type="domain" description="CCHC-type" evidence="3">
    <location>
        <begin position="561"/>
        <end position="578"/>
    </location>
</feature>
<feature type="region of interest" description="Disordered" evidence="2">
    <location>
        <begin position="584"/>
        <end position="605"/>
    </location>
</feature>
<keyword evidence="1" id="KW-0863">Zinc-finger</keyword>
<feature type="region of interest" description="Disordered" evidence="2">
    <location>
        <begin position="542"/>
        <end position="562"/>
    </location>
</feature>
<sequence>MCDMLWKEGMKFESPNMMDKNDEVLDATDEVPTLEEALNRIQSTEYDAELIPTAINDGREVVILEDDMVIEGSKKWMISLCGHFYGYKMSYAGIIYNLGRMWGKYELINIVTQNDVYLFKFKDEVGMNQIKLYNVPLNAWIVKGISANASSLEVNWAKESNRNNVAANKNGEKRYAQRNNSAMNKGKNKAKVRYEFRPKEKEVIKEGTRKTQIQPNKNIEKSRNENVNNSHVDTNCHNPKPNWKLNKEKNEELENFIDRFMNSSALFLPTYDHCPTVLIVPNMMIRKKKAFRIPNYIADKHKFKEIMEKEWNIDTNGCKMYRLVKKLKAMNIYMKEFVIGKHAIAIEKMIEEKNKNKKGVRLRGLEERKERKQCLQEVRNTKAKGGSLLIMFEMKGRDEMVKGKLDREEKRVSAFARFNTIITSLKALDEGYSSKNYVRKFLRVLHPKWRAEVTTIEESKDLTSLSLDELIGNLKVHEMIIKKDFEIVKGKGERKSLSLKAKKESSDGECSTSGSEDEEYAMAVRDFKKFFKRRGRFVRQPWNDKKTFQRSRDDNNGKSDRKCFRCGDPNHLIRECPKPLKDKNHRAFVGGSWNDRGEEDDEKVKDETCLVAQASNE</sequence>
<keyword evidence="1" id="KW-0862">Zinc</keyword>